<gene>
    <name evidence="1" type="ORF">AVEN_58816_1</name>
</gene>
<sequence length="89" mass="9789">MRVGLTVLSHKPGCLVTQDGRNTLTAIWIESDCSGILEESSATLAPWELPFQEVLREVPHIYGSCIVGNKIASHWLSASRDLACFLMMS</sequence>
<accession>A0A4Y2D882</accession>
<protein>
    <submittedName>
        <fullName evidence="1">Uncharacterized protein</fullName>
    </submittedName>
</protein>
<organism evidence="1 2">
    <name type="scientific">Araneus ventricosus</name>
    <name type="common">Orbweaver spider</name>
    <name type="synonym">Epeira ventricosa</name>
    <dbReference type="NCBI Taxonomy" id="182803"/>
    <lineage>
        <taxon>Eukaryota</taxon>
        <taxon>Metazoa</taxon>
        <taxon>Ecdysozoa</taxon>
        <taxon>Arthropoda</taxon>
        <taxon>Chelicerata</taxon>
        <taxon>Arachnida</taxon>
        <taxon>Araneae</taxon>
        <taxon>Araneomorphae</taxon>
        <taxon>Entelegynae</taxon>
        <taxon>Araneoidea</taxon>
        <taxon>Araneidae</taxon>
        <taxon>Araneus</taxon>
    </lineage>
</organism>
<evidence type="ECO:0000313" key="1">
    <source>
        <dbReference type="EMBL" id="GBM12881.1"/>
    </source>
</evidence>
<reference evidence="1 2" key="1">
    <citation type="journal article" date="2019" name="Sci. Rep.">
        <title>Orb-weaving spider Araneus ventricosus genome elucidates the spidroin gene catalogue.</title>
        <authorList>
            <person name="Kono N."/>
            <person name="Nakamura H."/>
            <person name="Ohtoshi R."/>
            <person name="Moran D.A.P."/>
            <person name="Shinohara A."/>
            <person name="Yoshida Y."/>
            <person name="Fujiwara M."/>
            <person name="Mori M."/>
            <person name="Tomita M."/>
            <person name="Arakawa K."/>
        </authorList>
    </citation>
    <scope>NUCLEOTIDE SEQUENCE [LARGE SCALE GENOMIC DNA]</scope>
</reference>
<proteinExistence type="predicted"/>
<dbReference type="AlphaFoldDB" id="A0A4Y2D882"/>
<comment type="caution">
    <text evidence="1">The sequence shown here is derived from an EMBL/GenBank/DDBJ whole genome shotgun (WGS) entry which is preliminary data.</text>
</comment>
<keyword evidence="2" id="KW-1185">Reference proteome</keyword>
<dbReference type="Proteomes" id="UP000499080">
    <property type="component" value="Unassembled WGS sequence"/>
</dbReference>
<evidence type="ECO:0000313" key="2">
    <source>
        <dbReference type="Proteomes" id="UP000499080"/>
    </source>
</evidence>
<dbReference type="EMBL" id="BGPR01165855">
    <property type="protein sequence ID" value="GBM12881.1"/>
    <property type="molecule type" value="Genomic_DNA"/>
</dbReference>
<name>A0A4Y2D882_ARAVE</name>